<evidence type="ECO:0000313" key="2">
    <source>
        <dbReference type="EMBL" id="KAK6773757.1"/>
    </source>
</evidence>
<evidence type="ECO:0000256" key="1">
    <source>
        <dbReference type="SAM" id="MobiDB-lite"/>
    </source>
</evidence>
<feature type="compositionally biased region" description="Acidic residues" evidence="1">
    <location>
        <begin position="94"/>
        <end position="104"/>
    </location>
</feature>
<dbReference type="Proteomes" id="UP001371456">
    <property type="component" value="Unassembled WGS sequence"/>
</dbReference>
<gene>
    <name evidence="2" type="ORF">RDI58_028995</name>
</gene>
<dbReference type="AlphaFoldDB" id="A0AAN8XZZ6"/>
<accession>A0AAN8XZZ6</accession>
<proteinExistence type="predicted"/>
<sequence length="137" mass="15242">MSCVAKSSDAFLSCFERESMTTNQDANKDEIEAQSTSSDKRLIEIYEFGDSNDDSLRGTSSNSPNLGNNGDETQENSMNLSECEATESIIVSSDENEMIIEAEDENRTYRKQNHHTMGKPGSPQDKTGKDQQYQPKA</sequence>
<keyword evidence="3" id="KW-1185">Reference proteome</keyword>
<protein>
    <submittedName>
        <fullName evidence="2">Uncharacterized protein</fullName>
    </submittedName>
</protein>
<feature type="region of interest" description="Disordered" evidence="1">
    <location>
        <begin position="18"/>
        <end position="137"/>
    </location>
</feature>
<reference evidence="2 3" key="1">
    <citation type="submission" date="2024-02" db="EMBL/GenBank/DDBJ databases">
        <title>de novo genome assembly of Solanum bulbocastanum strain 11H21.</title>
        <authorList>
            <person name="Hosaka A.J."/>
        </authorList>
    </citation>
    <scope>NUCLEOTIDE SEQUENCE [LARGE SCALE GENOMIC DNA]</scope>
    <source>
        <tissue evidence="2">Young leaves</tissue>
    </source>
</reference>
<feature type="compositionally biased region" description="Polar residues" evidence="1">
    <location>
        <begin position="57"/>
        <end position="80"/>
    </location>
</feature>
<dbReference type="EMBL" id="JBANQN010000012">
    <property type="protein sequence ID" value="KAK6773757.1"/>
    <property type="molecule type" value="Genomic_DNA"/>
</dbReference>
<organism evidence="2 3">
    <name type="scientific">Solanum bulbocastanum</name>
    <name type="common">Wild potato</name>
    <dbReference type="NCBI Taxonomy" id="147425"/>
    <lineage>
        <taxon>Eukaryota</taxon>
        <taxon>Viridiplantae</taxon>
        <taxon>Streptophyta</taxon>
        <taxon>Embryophyta</taxon>
        <taxon>Tracheophyta</taxon>
        <taxon>Spermatophyta</taxon>
        <taxon>Magnoliopsida</taxon>
        <taxon>eudicotyledons</taxon>
        <taxon>Gunneridae</taxon>
        <taxon>Pentapetalae</taxon>
        <taxon>asterids</taxon>
        <taxon>lamiids</taxon>
        <taxon>Solanales</taxon>
        <taxon>Solanaceae</taxon>
        <taxon>Solanoideae</taxon>
        <taxon>Solaneae</taxon>
        <taxon>Solanum</taxon>
    </lineage>
</organism>
<evidence type="ECO:0000313" key="3">
    <source>
        <dbReference type="Proteomes" id="UP001371456"/>
    </source>
</evidence>
<name>A0AAN8XZZ6_SOLBU</name>
<comment type="caution">
    <text evidence="2">The sequence shown here is derived from an EMBL/GenBank/DDBJ whole genome shotgun (WGS) entry which is preliminary data.</text>
</comment>